<sequence>MTQKLLVGTQAPDFALLDADGTKVSLSDYRGRNVIVYFYPKAATPGCTTEACDFRDNLASLQGLGYEVIGISPDAPEALAKFTGEFALTFPLLSDEDHKVALAYGAWGEKLVDGEIVEGLVRSTVVLDGEGTVKLTQYQVSAQGHVQALKEELLGV</sequence>
<dbReference type="CDD" id="cd03017">
    <property type="entry name" value="PRX_BCP"/>
    <property type="match status" value="1"/>
</dbReference>
<proteinExistence type="inferred from homology"/>
<organism evidence="15 16">
    <name type="scientific">Paenarthrobacter aurescens</name>
    <name type="common">Arthrobacter aurescens</name>
    <dbReference type="NCBI Taxonomy" id="43663"/>
    <lineage>
        <taxon>Bacteria</taxon>
        <taxon>Bacillati</taxon>
        <taxon>Actinomycetota</taxon>
        <taxon>Actinomycetes</taxon>
        <taxon>Micrococcales</taxon>
        <taxon>Micrococcaceae</taxon>
        <taxon>Paenarthrobacter</taxon>
    </lineage>
</organism>
<evidence type="ECO:0000313" key="15">
    <source>
        <dbReference type="EMBL" id="GEB17423.1"/>
    </source>
</evidence>
<dbReference type="EC" id="1.11.1.24" evidence="3"/>
<evidence type="ECO:0000256" key="4">
    <source>
        <dbReference type="ARBA" id="ARBA00022559"/>
    </source>
</evidence>
<dbReference type="InterPro" id="IPR050924">
    <property type="entry name" value="Peroxiredoxin_BCP/PrxQ"/>
</dbReference>
<dbReference type="Pfam" id="PF00578">
    <property type="entry name" value="AhpC-TSA"/>
    <property type="match status" value="1"/>
</dbReference>
<evidence type="ECO:0000256" key="5">
    <source>
        <dbReference type="ARBA" id="ARBA00022862"/>
    </source>
</evidence>
<dbReference type="PANTHER" id="PTHR42801:SF4">
    <property type="entry name" value="AHPC_TSA FAMILY PROTEIN"/>
    <property type="match status" value="1"/>
</dbReference>
<evidence type="ECO:0000256" key="11">
    <source>
        <dbReference type="ARBA" id="ARBA00041373"/>
    </source>
</evidence>
<evidence type="ECO:0000256" key="6">
    <source>
        <dbReference type="ARBA" id="ARBA00023002"/>
    </source>
</evidence>
<feature type="domain" description="Thioredoxin" evidence="14">
    <location>
        <begin position="5"/>
        <end position="156"/>
    </location>
</feature>
<dbReference type="AlphaFoldDB" id="A0A4Y3N856"/>
<keyword evidence="5" id="KW-0049">Antioxidant</keyword>
<keyword evidence="7" id="KW-1015">Disulfide bond</keyword>
<dbReference type="GO" id="GO:0045454">
    <property type="term" value="P:cell redox homeostasis"/>
    <property type="evidence" value="ECO:0007669"/>
    <property type="project" value="TreeGrafter"/>
</dbReference>
<evidence type="ECO:0000256" key="13">
    <source>
        <dbReference type="PIRSR" id="PIRSR000239-1"/>
    </source>
</evidence>
<gene>
    <name evidence="15" type="ORF">AAU01_01780</name>
</gene>
<keyword evidence="6" id="KW-0560">Oxidoreductase</keyword>
<evidence type="ECO:0000256" key="8">
    <source>
        <dbReference type="ARBA" id="ARBA00023284"/>
    </source>
</evidence>
<comment type="similarity">
    <text evidence="10">Belongs to the peroxiredoxin family. BCP/PrxQ subfamily.</text>
</comment>
<dbReference type="PIRSF" id="PIRSF000239">
    <property type="entry name" value="AHPC"/>
    <property type="match status" value="1"/>
</dbReference>
<dbReference type="Proteomes" id="UP000317715">
    <property type="component" value="Unassembled WGS sequence"/>
</dbReference>
<comment type="catalytic activity">
    <reaction evidence="12">
        <text>a hydroperoxide + [thioredoxin]-dithiol = an alcohol + [thioredoxin]-disulfide + H2O</text>
        <dbReference type="Rhea" id="RHEA:62620"/>
        <dbReference type="Rhea" id="RHEA-COMP:10698"/>
        <dbReference type="Rhea" id="RHEA-COMP:10700"/>
        <dbReference type="ChEBI" id="CHEBI:15377"/>
        <dbReference type="ChEBI" id="CHEBI:29950"/>
        <dbReference type="ChEBI" id="CHEBI:30879"/>
        <dbReference type="ChEBI" id="CHEBI:35924"/>
        <dbReference type="ChEBI" id="CHEBI:50058"/>
        <dbReference type="EC" id="1.11.1.24"/>
    </reaction>
</comment>
<dbReference type="InterPro" id="IPR000866">
    <property type="entry name" value="AhpC/TSA"/>
</dbReference>
<evidence type="ECO:0000256" key="1">
    <source>
        <dbReference type="ARBA" id="ARBA00003330"/>
    </source>
</evidence>
<dbReference type="RefSeq" id="WP_141280784.1">
    <property type="nucleotide sequence ID" value="NZ_BAAAWK010000001.1"/>
</dbReference>
<dbReference type="InterPro" id="IPR024706">
    <property type="entry name" value="Peroxiredoxin_AhpC-typ"/>
</dbReference>
<dbReference type="NCBIfam" id="NF006960">
    <property type="entry name" value="PRK09437.1"/>
    <property type="match status" value="1"/>
</dbReference>
<accession>A0A4Y3N856</accession>
<dbReference type="PANTHER" id="PTHR42801">
    <property type="entry name" value="THIOREDOXIN-DEPENDENT PEROXIDE REDUCTASE"/>
    <property type="match status" value="1"/>
</dbReference>
<dbReference type="GO" id="GO:0034599">
    <property type="term" value="P:cellular response to oxidative stress"/>
    <property type="evidence" value="ECO:0007669"/>
    <property type="project" value="TreeGrafter"/>
</dbReference>
<evidence type="ECO:0000259" key="14">
    <source>
        <dbReference type="PROSITE" id="PS51352"/>
    </source>
</evidence>
<feature type="active site" description="Cysteine sulfenic acid (-SOH) intermediate; for peroxidase activity" evidence="13">
    <location>
        <position position="47"/>
    </location>
</feature>
<comment type="caution">
    <text evidence="15">The sequence shown here is derived from an EMBL/GenBank/DDBJ whole genome shotgun (WGS) entry which is preliminary data.</text>
</comment>
<dbReference type="FunFam" id="3.40.30.10:FF:000007">
    <property type="entry name" value="Thioredoxin-dependent thiol peroxidase"/>
    <property type="match status" value="1"/>
</dbReference>
<dbReference type="SUPFAM" id="SSF52833">
    <property type="entry name" value="Thioredoxin-like"/>
    <property type="match status" value="1"/>
</dbReference>
<keyword evidence="16" id="KW-1185">Reference proteome</keyword>
<evidence type="ECO:0000256" key="12">
    <source>
        <dbReference type="ARBA" id="ARBA00049091"/>
    </source>
</evidence>
<evidence type="ECO:0000313" key="16">
    <source>
        <dbReference type="Proteomes" id="UP000317715"/>
    </source>
</evidence>
<keyword evidence="4" id="KW-0575">Peroxidase</keyword>
<comment type="subunit">
    <text evidence="2">Monomer.</text>
</comment>
<dbReference type="OrthoDB" id="9812811at2"/>
<protein>
    <recommendedName>
        <fullName evidence="3">thioredoxin-dependent peroxiredoxin</fullName>
        <ecNumber evidence="3">1.11.1.24</ecNumber>
    </recommendedName>
    <alternativeName>
        <fullName evidence="11">Bacterioferritin comigratory protein</fullName>
    </alternativeName>
    <alternativeName>
        <fullName evidence="9">Thioredoxin peroxidase</fullName>
    </alternativeName>
</protein>
<evidence type="ECO:0000256" key="7">
    <source>
        <dbReference type="ARBA" id="ARBA00023157"/>
    </source>
</evidence>
<evidence type="ECO:0000256" key="10">
    <source>
        <dbReference type="ARBA" id="ARBA00038489"/>
    </source>
</evidence>
<evidence type="ECO:0000256" key="9">
    <source>
        <dbReference type="ARBA" id="ARBA00032824"/>
    </source>
</evidence>
<dbReference type="GO" id="GO:0008379">
    <property type="term" value="F:thioredoxin peroxidase activity"/>
    <property type="evidence" value="ECO:0007669"/>
    <property type="project" value="TreeGrafter"/>
</dbReference>
<dbReference type="GO" id="GO:0005737">
    <property type="term" value="C:cytoplasm"/>
    <property type="evidence" value="ECO:0007669"/>
    <property type="project" value="TreeGrafter"/>
</dbReference>
<dbReference type="GeneID" id="97302358"/>
<dbReference type="InterPro" id="IPR013766">
    <property type="entry name" value="Thioredoxin_domain"/>
</dbReference>
<dbReference type="Gene3D" id="3.40.30.10">
    <property type="entry name" value="Glutaredoxin"/>
    <property type="match status" value="1"/>
</dbReference>
<reference evidence="15 16" key="1">
    <citation type="submission" date="2019-06" db="EMBL/GenBank/DDBJ databases">
        <title>Whole genome shotgun sequence of Paenarthrobacter aurescens NBRC 12136.</title>
        <authorList>
            <person name="Hosoyama A."/>
            <person name="Uohara A."/>
            <person name="Ohji S."/>
            <person name="Ichikawa N."/>
        </authorList>
    </citation>
    <scope>NUCLEOTIDE SEQUENCE [LARGE SCALE GENOMIC DNA]</scope>
    <source>
        <strain evidence="15 16">NBRC 12136</strain>
    </source>
</reference>
<comment type="function">
    <text evidence="1">Thiol-specific peroxidase that catalyzes the reduction of hydrogen peroxide and organic hydroperoxides to water and alcohols, respectively. Plays a role in cell protection against oxidative stress by detoxifying peroxides and as sensor of hydrogen peroxide-mediated signaling events.</text>
</comment>
<dbReference type="InterPro" id="IPR036249">
    <property type="entry name" value="Thioredoxin-like_sf"/>
</dbReference>
<evidence type="ECO:0000256" key="3">
    <source>
        <dbReference type="ARBA" id="ARBA00013017"/>
    </source>
</evidence>
<name>A0A4Y3N856_PAEAU</name>
<dbReference type="EMBL" id="BJMD01000001">
    <property type="protein sequence ID" value="GEB17423.1"/>
    <property type="molecule type" value="Genomic_DNA"/>
</dbReference>
<dbReference type="PROSITE" id="PS51352">
    <property type="entry name" value="THIOREDOXIN_2"/>
    <property type="match status" value="1"/>
</dbReference>
<keyword evidence="8" id="KW-0676">Redox-active center</keyword>
<evidence type="ECO:0000256" key="2">
    <source>
        <dbReference type="ARBA" id="ARBA00011245"/>
    </source>
</evidence>